<dbReference type="PANTHER" id="PTHR40661">
    <property type="match status" value="1"/>
</dbReference>
<protein>
    <submittedName>
        <fullName evidence="5">Helix-turn-helix domain-containing protein</fullName>
    </submittedName>
</protein>
<name>A0A8A7K8F2_9FIRM</name>
<evidence type="ECO:0000313" key="5">
    <source>
        <dbReference type="EMBL" id="QTL97480.1"/>
    </source>
</evidence>
<dbReference type="SMART" id="SM00530">
    <property type="entry name" value="HTH_XRE"/>
    <property type="match status" value="1"/>
</dbReference>
<keyword evidence="6" id="KW-1185">Reference proteome</keyword>
<sequence>MNKIKNSIPSRIKYLRKTLELTQKEFSNRIKISRSTIGNIENGTNTISDQLIHNISKEYGIREEWIKKGKGEMRKSPENIIMEAVKYLSDVEIKAALNKLNDRFNPSKPEEDDKATLYKILDFLKEQYKKGDQDMRGYLTIKLKKAFPEYEEYIENTMNKKEE</sequence>
<dbReference type="InterPro" id="IPR010982">
    <property type="entry name" value="Lambda_DNA-bd_dom_sf"/>
</dbReference>
<organism evidence="5 6">
    <name type="scientific">Iocasia fonsfrigidae</name>
    <dbReference type="NCBI Taxonomy" id="2682810"/>
    <lineage>
        <taxon>Bacteria</taxon>
        <taxon>Bacillati</taxon>
        <taxon>Bacillota</taxon>
        <taxon>Clostridia</taxon>
        <taxon>Halanaerobiales</taxon>
        <taxon>Halanaerobiaceae</taxon>
        <taxon>Iocasia</taxon>
    </lineage>
</organism>
<keyword evidence="3" id="KW-0804">Transcription</keyword>
<evidence type="ECO:0000256" key="2">
    <source>
        <dbReference type="ARBA" id="ARBA00023125"/>
    </source>
</evidence>
<dbReference type="Gene3D" id="1.10.260.40">
    <property type="entry name" value="lambda repressor-like DNA-binding domains"/>
    <property type="match status" value="1"/>
</dbReference>
<dbReference type="RefSeq" id="WP_230869108.1">
    <property type="nucleotide sequence ID" value="NZ_CP046640.1"/>
</dbReference>
<feature type="domain" description="HTH cro/C1-type" evidence="4">
    <location>
        <begin position="12"/>
        <end position="66"/>
    </location>
</feature>
<dbReference type="SUPFAM" id="SSF47413">
    <property type="entry name" value="lambda repressor-like DNA-binding domains"/>
    <property type="match status" value="1"/>
</dbReference>
<dbReference type="PANTHER" id="PTHR40661:SF3">
    <property type="entry name" value="FELS-1 PROPHAGE TRANSCRIPTIONAL REGULATOR"/>
    <property type="match status" value="1"/>
</dbReference>
<keyword evidence="1" id="KW-0805">Transcription regulation</keyword>
<accession>A0A8A7K8F2</accession>
<dbReference type="CDD" id="cd00093">
    <property type="entry name" value="HTH_XRE"/>
    <property type="match status" value="1"/>
</dbReference>
<dbReference type="GO" id="GO:0003677">
    <property type="term" value="F:DNA binding"/>
    <property type="evidence" value="ECO:0007669"/>
    <property type="project" value="UniProtKB-KW"/>
</dbReference>
<dbReference type="PROSITE" id="PS50943">
    <property type="entry name" value="HTH_CROC1"/>
    <property type="match status" value="1"/>
</dbReference>
<dbReference type="Proteomes" id="UP000665020">
    <property type="component" value="Chromosome"/>
</dbReference>
<evidence type="ECO:0000256" key="3">
    <source>
        <dbReference type="ARBA" id="ARBA00023163"/>
    </source>
</evidence>
<gene>
    <name evidence="5" type="ORF">GM661_05525</name>
</gene>
<evidence type="ECO:0000313" key="6">
    <source>
        <dbReference type="Proteomes" id="UP000665020"/>
    </source>
</evidence>
<dbReference type="KEGG" id="ifn:GM661_05525"/>
<dbReference type="InterPro" id="IPR001387">
    <property type="entry name" value="Cro/C1-type_HTH"/>
</dbReference>
<proteinExistence type="predicted"/>
<evidence type="ECO:0000256" key="1">
    <source>
        <dbReference type="ARBA" id="ARBA00023015"/>
    </source>
</evidence>
<evidence type="ECO:0000259" key="4">
    <source>
        <dbReference type="PROSITE" id="PS50943"/>
    </source>
</evidence>
<dbReference type="Pfam" id="PF01381">
    <property type="entry name" value="HTH_3"/>
    <property type="match status" value="1"/>
</dbReference>
<dbReference type="AlphaFoldDB" id="A0A8A7K8F2"/>
<dbReference type="EMBL" id="CP046640">
    <property type="protein sequence ID" value="QTL97480.1"/>
    <property type="molecule type" value="Genomic_DNA"/>
</dbReference>
<reference evidence="5" key="1">
    <citation type="submission" date="2019-12" db="EMBL/GenBank/DDBJ databases">
        <authorList>
            <person name="zhang j."/>
            <person name="sun C.M."/>
        </authorList>
    </citation>
    <scope>NUCLEOTIDE SEQUENCE</scope>
    <source>
        <strain evidence="5">NS-1</strain>
    </source>
</reference>
<keyword evidence="2" id="KW-0238">DNA-binding</keyword>